<feature type="transmembrane region" description="Helical" evidence="1">
    <location>
        <begin position="134"/>
        <end position="165"/>
    </location>
</feature>
<name>A0AAD8UUB3_BABGI</name>
<evidence type="ECO:0000313" key="2">
    <source>
        <dbReference type="EMBL" id="KAK1444687.1"/>
    </source>
</evidence>
<comment type="caution">
    <text evidence="2">The sequence shown here is derived from an EMBL/GenBank/DDBJ whole genome shotgun (WGS) entry which is preliminary data.</text>
</comment>
<sequence>MMLFKSYPSKYLLRDRNEIRTGPFGFSIMTTCLAIIVTVTILYAGIWQVESEVLMYLFGFKLPLAFKFTSVGSTAFLYLVFSNSVGMMYMLIISCMNYFIIHTILFGFLMQIYFSNEELLKGLFSLIYHEQDYTMFYLFMSLSLLRILLCFPLIYYILVLSLMCINGGRGWDKKAAHELEQEHIGEQVKTLHERLAFLEKKYDHVL</sequence>
<keyword evidence="1" id="KW-0812">Transmembrane</keyword>
<protein>
    <submittedName>
        <fullName evidence="2">Uncharacterized protein</fullName>
    </submittedName>
</protein>
<organism evidence="2 3">
    <name type="scientific">Babesia gibsoni</name>
    <dbReference type="NCBI Taxonomy" id="33632"/>
    <lineage>
        <taxon>Eukaryota</taxon>
        <taxon>Sar</taxon>
        <taxon>Alveolata</taxon>
        <taxon>Apicomplexa</taxon>
        <taxon>Aconoidasida</taxon>
        <taxon>Piroplasmida</taxon>
        <taxon>Babesiidae</taxon>
        <taxon>Babesia</taxon>
    </lineage>
</organism>
<dbReference type="Proteomes" id="UP001230268">
    <property type="component" value="Unassembled WGS sequence"/>
</dbReference>
<dbReference type="AlphaFoldDB" id="A0AAD8UUB3"/>
<keyword evidence="1" id="KW-1133">Transmembrane helix</keyword>
<reference evidence="2" key="1">
    <citation type="submission" date="2023-08" db="EMBL/GenBank/DDBJ databases">
        <title>Draft sequence of the Babesia gibsoni genome.</title>
        <authorList>
            <person name="Yamagishi J.Y."/>
            <person name="Xuan X.X."/>
        </authorList>
    </citation>
    <scope>NUCLEOTIDE SEQUENCE</scope>
    <source>
        <strain evidence="2">Azabu</strain>
    </source>
</reference>
<accession>A0AAD8UUB3</accession>
<evidence type="ECO:0000313" key="3">
    <source>
        <dbReference type="Proteomes" id="UP001230268"/>
    </source>
</evidence>
<evidence type="ECO:0000256" key="1">
    <source>
        <dbReference type="SAM" id="Phobius"/>
    </source>
</evidence>
<dbReference type="EMBL" id="JAVEPI010000001">
    <property type="protein sequence ID" value="KAK1444687.1"/>
    <property type="molecule type" value="Genomic_DNA"/>
</dbReference>
<feature type="transmembrane region" description="Helical" evidence="1">
    <location>
        <begin position="88"/>
        <end position="114"/>
    </location>
</feature>
<keyword evidence="3" id="KW-1185">Reference proteome</keyword>
<feature type="transmembrane region" description="Helical" evidence="1">
    <location>
        <begin position="21"/>
        <end position="44"/>
    </location>
</feature>
<keyword evidence="1" id="KW-0472">Membrane</keyword>
<proteinExistence type="predicted"/>
<feature type="transmembrane region" description="Helical" evidence="1">
    <location>
        <begin position="64"/>
        <end position="81"/>
    </location>
</feature>
<gene>
    <name evidence="2" type="ORF">BgAZ_105930</name>
</gene>